<dbReference type="PROSITE" id="PS51228">
    <property type="entry name" value="ACB_2"/>
    <property type="match status" value="1"/>
</dbReference>
<dbReference type="AlphaFoldDB" id="A0A6C0KXR9"/>
<accession>A0A6C0KXR9</accession>
<reference evidence="3" key="1">
    <citation type="journal article" date="2020" name="Nature">
        <title>Giant virus diversity and host interactions through global metagenomics.</title>
        <authorList>
            <person name="Schulz F."/>
            <person name="Roux S."/>
            <person name="Paez-Espino D."/>
            <person name="Jungbluth S."/>
            <person name="Walsh D.A."/>
            <person name="Denef V.J."/>
            <person name="McMahon K.D."/>
            <person name="Konstantinidis K.T."/>
            <person name="Eloe-Fadrosh E.A."/>
            <person name="Kyrpides N.C."/>
            <person name="Woyke T."/>
        </authorList>
    </citation>
    <scope>NUCLEOTIDE SEQUENCE</scope>
    <source>
        <strain evidence="3">GVMAG-S-3300013094-100</strain>
    </source>
</reference>
<dbReference type="PANTHER" id="PTHR23310">
    <property type="entry name" value="ACYL-COA-BINDING PROTEIN, ACBP"/>
    <property type="match status" value="1"/>
</dbReference>
<dbReference type="InterPro" id="IPR035984">
    <property type="entry name" value="Acyl-CoA-binding_sf"/>
</dbReference>
<dbReference type="InterPro" id="IPR000582">
    <property type="entry name" value="Acyl-CoA-binding_protein"/>
</dbReference>
<proteinExistence type="predicted"/>
<dbReference type="EMBL" id="MN740979">
    <property type="protein sequence ID" value="QHU21128.1"/>
    <property type="molecule type" value="Genomic_DNA"/>
</dbReference>
<dbReference type="GO" id="GO:0006631">
    <property type="term" value="P:fatty acid metabolic process"/>
    <property type="evidence" value="ECO:0007669"/>
    <property type="project" value="TreeGrafter"/>
</dbReference>
<dbReference type="Pfam" id="PF00887">
    <property type="entry name" value="ACBP"/>
    <property type="match status" value="1"/>
</dbReference>
<dbReference type="SUPFAM" id="SSF47027">
    <property type="entry name" value="Acyl-CoA binding protein"/>
    <property type="match status" value="1"/>
</dbReference>
<name>A0A6C0KXR9_9ZZZZ</name>
<dbReference type="PRINTS" id="PR00689">
    <property type="entry name" value="ACOABINDINGP"/>
</dbReference>
<dbReference type="PANTHER" id="PTHR23310:SF62">
    <property type="entry name" value="ACYL-COA BINDING PROTEIN 1, ISOFORM A"/>
    <property type="match status" value="1"/>
</dbReference>
<organism evidence="3">
    <name type="scientific">viral metagenome</name>
    <dbReference type="NCBI Taxonomy" id="1070528"/>
    <lineage>
        <taxon>unclassified sequences</taxon>
        <taxon>metagenomes</taxon>
        <taxon>organismal metagenomes</taxon>
    </lineage>
</organism>
<feature type="domain" description="ACB" evidence="2">
    <location>
        <begin position="11"/>
        <end position="98"/>
    </location>
</feature>
<keyword evidence="1" id="KW-0446">Lipid-binding</keyword>
<evidence type="ECO:0000256" key="1">
    <source>
        <dbReference type="ARBA" id="ARBA00023121"/>
    </source>
</evidence>
<dbReference type="InterPro" id="IPR014352">
    <property type="entry name" value="FERM/acyl-CoA-bd_prot_sf"/>
</dbReference>
<protein>
    <recommendedName>
        <fullName evidence="2">ACB domain-containing protein</fullName>
    </recommendedName>
</protein>
<sequence>MSISPALNLKLALYFENCAKMLEDAVREGVIIPNNDMLTLYGFYKQGTVGDCNTSQPGMLDFKGKSKWKQWNSLKGMDQNVAKAMYVQTAINIDLFSL</sequence>
<dbReference type="GO" id="GO:0000062">
    <property type="term" value="F:fatty-acyl-CoA binding"/>
    <property type="evidence" value="ECO:0007669"/>
    <property type="project" value="InterPro"/>
</dbReference>
<evidence type="ECO:0000259" key="2">
    <source>
        <dbReference type="PROSITE" id="PS51228"/>
    </source>
</evidence>
<evidence type="ECO:0000313" key="3">
    <source>
        <dbReference type="EMBL" id="QHU21128.1"/>
    </source>
</evidence>
<dbReference type="Gene3D" id="1.20.80.10">
    <property type="match status" value="1"/>
</dbReference>